<comment type="caution">
    <text evidence="1">The sequence shown here is derived from an EMBL/GenBank/DDBJ whole genome shotgun (WGS) entry which is preliminary data.</text>
</comment>
<evidence type="ECO:0000313" key="1">
    <source>
        <dbReference type="EMBL" id="KAI3830173.1"/>
    </source>
</evidence>
<dbReference type="Proteomes" id="UP001056120">
    <property type="component" value="Linkage Group LG01"/>
</dbReference>
<reference evidence="2" key="1">
    <citation type="journal article" date="2022" name="Mol. Ecol. Resour.">
        <title>The genomes of chicory, endive, great burdock and yacon provide insights into Asteraceae palaeo-polyploidization history and plant inulin production.</title>
        <authorList>
            <person name="Fan W."/>
            <person name="Wang S."/>
            <person name="Wang H."/>
            <person name="Wang A."/>
            <person name="Jiang F."/>
            <person name="Liu H."/>
            <person name="Zhao H."/>
            <person name="Xu D."/>
            <person name="Zhang Y."/>
        </authorList>
    </citation>
    <scope>NUCLEOTIDE SEQUENCE [LARGE SCALE GENOMIC DNA]</scope>
    <source>
        <strain evidence="2">cv. Yunnan</strain>
    </source>
</reference>
<name>A0ACB9KD59_9ASTR</name>
<keyword evidence="2" id="KW-1185">Reference proteome</keyword>
<protein>
    <submittedName>
        <fullName evidence="1">Uncharacterized protein</fullName>
    </submittedName>
</protein>
<reference evidence="1 2" key="2">
    <citation type="journal article" date="2022" name="Mol. Ecol. Resour.">
        <title>The genomes of chicory, endive, great burdock and yacon provide insights into Asteraceae paleo-polyploidization history and plant inulin production.</title>
        <authorList>
            <person name="Fan W."/>
            <person name="Wang S."/>
            <person name="Wang H."/>
            <person name="Wang A."/>
            <person name="Jiang F."/>
            <person name="Liu H."/>
            <person name="Zhao H."/>
            <person name="Xu D."/>
            <person name="Zhang Y."/>
        </authorList>
    </citation>
    <scope>NUCLEOTIDE SEQUENCE [LARGE SCALE GENOMIC DNA]</scope>
    <source>
        <strain evidence="2">cv. Yunnan</strain>
        <tissue evidence="1">Leaves</tissue>
    </source>
</reference>
<proteinExistence type="predicted"/>
<organism evidence="1 2">
    <name type="scientific">Smallanthus sonchifolius</name>
    <dbReference type="NCBI Taxonomy" id="185202"/>
    <lineage>
        <taxon>Eukaryota</taxon>
        <taxon>Viridiplantae</taxon>
        <taxon>Streptophyta</taxon>
        <taxon>Embryophyta</taxon>
        <taxon>Tracheophyta</taxon>
        <taxon>Spermatophyta</taxon>
        <taxon>Magnoliopsida</taxon>
        <taxon>eudicotyledons</taxon>
        <taxon>Gunneridae</taxon>
        <taxon>Pentapetalae</taxon>
        <taxon>asterids</taxon>
        <taxon>campanulids</taxon>
        <taxon>Asterales</taxon>
        <taxon>Asteraceae</taxon>
        <taxon>Asteroideae</taxon>
        <taxon>Heliantheae alliance</taxon>
        <taxon>Millerieae</taxon>
        <taxon>Smallanthus</taxon>
    </lineage>
</organism>
<evidence type="ECO:0000313" key="2">
    <source>
        <dbReference type="Proteomes" id="UP001056120"/>
    </source>
</evidence>
<dbReference type="EMBL" id="CM042018">
    <property type="protein sequence ID" value="KAI3830173.1"/>
    <property type="molecule type" value="Genomic_DNA"/>
</dbReference>
<gene>
    <name evidence="1" type="ORF">L1987_04307</name>
</gene>
<accession>A0ACB9KD59</accession>
<sequence>MSAVSGVVSRQVLPACGSLCFFCPALTTRSRQPVKRYKKLISDIFPRNPGEEPNDRKIGKLCEYAGRNPLRVPKITCSLEHRYYKELRNENFQAAKIVMLIYRKLLISCKDQMPLFANSLLSIMQTLLDETRQDEMLIIGCQTLFDFVNCQVWFMGRYSHISSEFDNIVSVVLENYGSLNKESENPDQNRWVQEVLKNEHHVSQSEALMKVPSWSTIVNEKGELNVAAVDAKNPSFWSRVCLHNMANLGKEATTMRRVLESLFRNFDSENLWPFSQGVAYPVLKDMQIIMDESGHNAHFLLSILIKHLDHKNVLKKPEMQLYIIEVTTSLAHETKKEASVAIVGAITDVIRHLRKSVHLALDDADLGADVIKWNKKFHEVVDECLVELSSKVGDASPIFDIMAGMMENLSSITVIARTTVAAVYRTAQIVASLPNMAYNNKAKALFHQLLPAMVHQDHETRVGSHRIFSVVLVPSSVCPRSSSLVPSGADPNKAVVPRSLSRTVSVFSSSAALFGKMKKGGPLMTNNEAVTLRLSSHQISLLLSSIWAQSISPENTPENYEAIAHTYSLVLLFSRAKNSGREALVRSFQLAFSLLNISLAEGGALPPSRRRSLYTLATTMIIISGKAFSIVPLVPVAKATLANKMVDPYLCLIEDCKLTVGPGSGNISFGSKEDDKSALKSLSEIKFSEEQSMESLAATIVKHLESVSESEISSIKEQLLNRFVPDDDVCPIGSPSTNAPQKNSENRKSMEEEDAPLLFVDDDFNGDPFESTNRLSLATAETNDLLSVNQLLDSVLESAQQVGRMSISVTPEISYKEMTNQCEALVNGKRMKMSNLMSIQRPANRNDGEMNMHQNDTNFHLV</sequence>